<accession>A0A392UE44</accession>
<reference evidence="1 2" key="1">
    <citation type="journal article" date="2018" name="Front. Plant Sci.">
        <title>Red Clover (Trifolium pratense) and Zigzag Clover (T. medium) - A Picture of Genomic Similarities and Differences.</title>
        <authorList>
            <person name="Dluhosova J."/>
            <person name="Istvanek J."/>
            <person name="Nedelnik J."/>
            <person name="Repkova J."/>
        </authorList>
    </citation>
    <scope>NUCLEOTIDE SEQUENCE [LARGE SCALE GENOMIC DNA]</scope>
    <source>
        <strain evidence="2">cv. 10/8</strain>
        <tissue evidence="1">Leaf</tissue>
    </source>
</reference>
<protein>
    <submittedName>
        <fullName evidence="1">Uncharacterized protein</fullName>
    </submittedName>
</protein>
<keyword evidence="2" id="KW-1185">Reference proteome</keyword>
<organism evidence="1 2">
    <name type="scientific">Trifolium medium</name>
    <dbReference type="NCBI Taxonomy" id="97028"/>
    <lineage>
        <taxon>Eukaryota</taxon>
        <taxon>Viridiplantae</taxon>
        <taxon>Streptophyta</taxon>
        <taxon>Embryophyta</taxon>
        <taxon>Tracheophyta</taxon>
        <taxon>Spermatophyta</taxon>
        <taxon>Magnoliopsida</taxon>
        <taxon>eudicotyledons</taxon>
        <taxon>Gunneridae</taxon>
        <taxon>Pentapetalae</taxon>
        <taxon>rosids</taxon>
        <taxon>fabids</taxon>
        <taxon>Fabales</taxon>
        <taxon>Fabaceae</taxon>
        <taxon>Papilionoideae</taxon>
        <taxon>50 kb inversion clade</taxon>
        <taxon>NPAAA clade</taxon>
        <taxon>Hologalegina</taxon>
        <taxon>IRL clade</taxon>
        <taxon>Trifolieae</taxon>
        <taxon>Trifolium</taxon>
    </lineage>
</organism>
<dbReference type="EMBL" id="LXQA010803532">
    <property type="protein sequence ID" value="MCI71773.1"/>
    <property type="molecule type" value="Genomic_DNA"/>
</dbReference>
<dbReference type="AlphaFoldDB" id="A0A392UE44"/>
<evidence type="ECO:0000313" key="1">
    <source>
        <dbReference type="EMBL" id="MCI71773.1"/>
    </source>
</evidence>
<proteinExistence type="predicted"/>
<name>A0A392UE44_9FABA</name>
<feature type="non-terminal residue" evidence="1">
    <location>
        <position position="46"/>
    </location>
</feature>
<comment type="caution">
    <text evidence="1">The sequence shown here is derived from an EMBL/GenBank/DDBJ whole genome shotgun (WGS) entry which is preliminary data.</text>
</comment>
<evidence type="ECO:0000313" key="2">
    <source>
        <dbReference type="Proteomes" id="UP000265520"/>
    </source>
</evidence>
<dbReference type="Proteomes" id="UP000265520">
    <property type="component" value="Unassembled WGS sequence"/>
</dbReference>
<sequence length="46" mass="5452">MSNDHICPRYNLAPETLMHVIRDCDDVKPFWNRVIKLDVSSKFFSL</sequence>